<reference evidence="3" key="1">
    <citation type="submission" date="2021-08" db="EMBL/GenBank/DDBJ databases">
        <title>Comparative analyses of Brucepasteria parasyntrophica and Teretinema zuelzerae.</title>
        <authorList>
            <person name="Song Y."/>
            <person name="Brune A."/>
        </authorList>
    </citation>
    <scope>NUCLEOTIDE SEQUENCE</scope>
    <source>
        <strain evidence="3">DSM 1903</strain>
    </source>
</reference>
<dbReference type="AlphaFoldDB" id="A0AAE3EI41"/>
<evidence type="ECO:0000313" key="3">
    <source>
        <dbReference type="EMBL" id="MCD1654213.1"/>
    </source>
</evidence>
<protein>
    <submittedName>
        <fullName evidence="3">FapA family protein</fullName>
    </submittedName>
</protein>
<dbReference type="Pfam" id="PF20250">
    <property type="entry name" value="FapA_N"/>
    <property type="match status" value="2"/>
</dbReference>
<dbReference type="RefSeq" id="WP_230754224.1">
    <property type="nucleotide sequence ID" value="NZ_JAINWA010000001.1"/>
</dbReference>
<dbReference type="Pfam" id="PF03961">
    <property type="entry name" value="FapA"/>
    <property type="match status" value="1"/>
</dbReference>
<feature type="coiled-coil region" evidence="1">
    <location>
        <begin position="612"/>
        <end position="663"/>
    </location>
</feature>
<name>A0AAE3EI41_9SPIR</name>
<dbReference type="InterPro" id="IPR005646">
    <property type="entry name" value="FapA"/>
</dbReference>
<sequence length="726" mass="79782">MARNLWDLSFNQKSRRWHLTAPENIKPEQLPTLEELKTRTAEHKIHPRTLLSDDVLERSLEKARNMPGEAISFPVVLEPTFDVRISVAPEKTSATLYIRKSDDPKNPIDLKLISTVLNNSRLVGMNPEKIQAAIAEFKDSDNMELANLVLAQGTPPGRGNEREFVPLFEPLPDEQKNVLLKRLIDARNTRASASNKPQVALNSETVLAPVEKGVVVFSFSPIEPGTPGIDVYGKEIPGLPGNDPFIHLHGGLSLGPSGVKTEREGLLITSGTGHELRAEVVSCKHAEAEISVSEDKMTAFLKITPEIGAGTPLDIELVKQAISKESIKGSLNFEALEKDIQTARNLRKSLDIILLSGLPAVKPNGVRLAWKKHPGSADKPALINAGDEIVITETLPAGSDGVDVFGTVTPANQAQETREPDHDESILKEPHGQGFRYAAATGGLLVQHEGKLKVSKQWRIDGDVAEENGDIAFPGDIEIAGNVGNGRSVRAGGDLQVFGNAEVALISADESVRMQGGIKGKGRGTVWAKKEIYLQYAENSRILAGGNISIDNYCFQCTVKTNGKIIMQGNPAVLLGGNIRASQGLEVFELGSSKTIRTSISFGQNYLVSDQIEVCEREVVKIKETIDKIDAEMKRTANTNPRIHELRRTKLELMKRNDKLTVRIFTLKEQFETHIISSIRVENTVYPGVILESHGRYHEVREQKNHVIFYFDLATGQIICKPIENE</sequence>
<organism evidence="3 4">
    <name type="scientific">Teretinema zuelzerae</name>
    <dbReference type="NCBI Taxonomy" id="156"/>
    <lineage>
        <taxon>Bacteria</taxon>
        <taxon>Pseudomonadati</taxon>
        <taxon>Spirochaetota</taxon>
        <taxon>Spirochaetia</taxon>
        <taxon>Spirochaetales</taxon>
        <taxon>Treponemataceae</taxon>
        <taxon>Teretinema</taxon>
    </lineage>
</organism>
<evidence type="ECO:0000256" key="1">
    <source>
        <dbReference type="SAM" id="Coils"/>
    </source>
</evidence>
<feature type="domain" description="Flagellar Assembly Protein A N-terminal region" evidence="2">
    <location>
        <begin position="289"/>
        <end position="446"/>
    </location>
</feature>
<dbReference type="PANTHER" id="PTHR38032:SF1">
    <property type="entry name" value="RNA-BINDING PROTEIN KHPB N-TERMINAL DOMAIN-CONTAINING PROTEIN"/>
    <property type="match status" value="1"/>
</dbReference>
<proteinExistence type="predicted"/>
<keyword evidence="1" id="KW-0175">Coiled coil</keyword>
<keyword evidence="4" id="KW-1185">Reference proteome</keyword>
<comment type="caution">
    <text evidence="3">The sequence shown here is derived from an EMBL/GenBank/DDBJ whole genome shotgun (WGS) entry which is preliminary data.</text>
</comment>
<evidence type="ECO:0000313" key="4">
    <source>
        <dbReference type="Proteomes" id="UP001198163"/>
    </source>
</evidence>
<gene>
    <name evidence="3" type="ORF">K7J14_05795</name>
</gene>
<dbReference type="PANTHER" id="PTHR38032">
    <property type="entry name" value="POLYMERASE-RELATED"/>
    <property type="match status" value="1"/>
</dbReference>
<dbReference type="InterPro" id="IPR046865">
    <property type="entry name" value="FapA_b_solenoid"/>
</dbReference>
<dbReference type="InterPro" id="IPR046866">
    <property type="entry name" value="FapA_N"/>
</dbReference>
<dbReference type="Proteomes" id="UP001198163">
    <property type="component" value="Unassembled WGS sequence"/>
</dbReference>
<accession>A0AAE3EI41</accession>
<dbReference type="EMBL" id="JAINWA010000001">
    <property type="protein sequence ID" value="MCD1654213.1"/>
    <property type="molecule type" value="Genomic_DNA"/>
</dbReference>
<evidence type="ECO:0000259" key="2">
    <source>
        <dbReference type="Pfam" id="PF20250"/>
    </source>
</evidence>
<feature type="domain" description="Flagellar Assembly Protein A N-terminal region" evidence="2">
    <location>
        <begin position="84"/>
        <end position="250"/>
    </location>
</feature>